<accession>A0A0M9WEI8</accession>
<feature type="region of interest" description="Disordered" evidence="1">
    <location>
        <begin position="55"/>
        <end position="103"/>
    </location>
</feature>
<dbReference type="AlphaFoldDB" id="A0A0M9WEI8"/>
<reference evidence="2 3" key="1">
    <citation type="submission" date="2015-08" db="EMBL/GenBank/DDBJ databases">
        <title>Genome sequencing of Penicillium nordicum.</title>
        <authorList>
            <person name="Nguyen H.D."/>
            <person name="Seifert K.A."/>
        </authorList>
    </citation>
    <scope>NUCLEOTIDE SEQUENCE [LARGE SCALE GENOMIC DNA]</scope>
    <source>
        <strain evidence="2 3">DAOMC 185683</strain>
    </source>
</reference>
<feature type="compositionally biased region" description="Pro residues" evidence="1">
    <location>
        <begin position="91"/>
        <end position="103"/>
    </location>
</feature>
<sequence>MIDQITHVTCSSSTQSDSLLLAWKTNICQLVFKRQWSHTTTAKKSSGALLALAPVDNSPGFPAPTPAHTNRLPVEVPPGFLPSTSPVDNLPGPPADMIPARPS</sequence>
<comment type="caution">
    <text evidence="2">The sequence shown here is derived from an EMBL/GenBank/DDBJ whole genome shotgun (WGS) entry which is preliminary data.</text>
</comment>
<gene>
    <name evidence="2" type="ORF">ACN38_g7260</name>
</gene>
<evidence type="ECO:0000313" key="3">
    <source>
        <dbReference type="Proteomes" id="UP000037696"/>
    </source>
</evidence>
<protein>
    <submittedName>
        <fullName evidence="2">Uncharacterized protein</fullName>
    </submittedName>
</protein>
<name>A0A0M9WEI8_9EURO</name>
<proteinExistence type="predicted"/>
<organism evidence="2 3">
    <name type="scientific">Penicillium nordicum</name>
    <dbReference type="NCBI Taxonomy" id="229535"/>
    <lineage>
        <taxon>Eukaryota</taxon>
        <taxon>Fungi</taxon>
        <taxon>Dikarya</taxon>
        <taxon>Ascomycota</taxon>
        <taxon>Pezizomycotina</taxon>
        <taxon>Eurotiomycetes</taxon>
        <taxon>Eurotiomycetidae</taxon>
        <taxon>Eurotiales</taxon>
        <taxon>Aspergillaceae</taxon>
        <taxon>Penicillium</taxon>
    </lineage>
</organism>
<dbReference type="OrthoDB" id="10509782at2759"/>
<dbReference type="Proteomes" id="UP000037696">
    <property type="component" value="Unassembled WGS sequence"/>
</dbReference>
<dbReference type="EMBL" id="LHQQ01000120">
    <property type="protein sequence ID" value="KOS41859.1"/>
    <property type="molecule type" value="Genomic_DNA"/>
</dbReference>
<keyword evidence="3" id="KW-1185">Reference proteome</keyword>
<evidence type="ECO:0000313" key="2">
    <source>
        <dbReference type="EMBL" id="KOS41859.1"/>
    </source>
</evidence>
<evidence type="ECO:0000256" key="1">
    <source>
        <dbReference type="SAM" id="MobiDB-lite"/>
    </source>
</evidence>